<dbReference type="STRING" id="4097.A0A1S3YJI7"/>
<name>A0A1S3YJI7_TOBAC</name>
<feature type="coiled-coil region" evidence="1">
    <location>
        <begin position="495"/>
        <end position="557"/>
    </location>
</feature>
<dbReference type="OrthoDB" id="1242598at2759"/>
<protein>
    <submittedName>
        <fullName evidence="3">Uncharacterized protein</fullName>
    </submittedName>
</protein>
<feature type="compositionally biased region" description="Low complexity" evidence="2">
    <location>
        <begin position="156"/>
        <end position="181"/>
    </location>
</feature>
<reference evidence="3" key="1">
    <citation type="submission" date="2025-08" db="UniProtKB">
        <authorList>
            <consortium name="RefSeq"/>
        </authorList>
    </citation>
    <scope>IDENTIFICATION</scope>
</reference>
<proteinExistence type="predicted"/>
<dbReference type="RefSeq" id="XP_016452399.1">
    <property type="nucleotide sequence ID" value="XM_016596913.1"/>
</dbReference>
<gene>
    <name evidence="3" type="primary">LOC107776953</name>
</gene>
<dbReference type="PANTHER" id="PTHR31099">
    <property type="entry name" value="OS06G0165300 PROTEIN"/>
    <property type="match status" value="1"/>
</dbReference>
<feature type="coiled-coil region" evidence="1">
    <location>
        <begin position="632"/>
        <end position="666"/>
    </location>
</feature>
<dbReference type="PANTHER" id="PTHR31099:SF43">
    <property type="entry name" value="PROTEIN WEAK CHLOROPLAST MOVEMENT UNDER BLUE LIGHT 1-LIKE"/>
    <property type="match status" value="1"/>
</dbReference>
<sequence length="982" mass="107936">MDLRNCHSRIALAITALLNFTSQMRRMLRNCEDYMAQLPLANAEPTEIANAIPDLTNGLHQQLEHQQCFKSYFHSVAYPILTRALGRRDEWRKYPMLTNQFRHAFPDLGIDVVTFSIYYVGEFAYNNMSAPSHSTSTANKTLDQSRHRRGGGGRLRTGLESTRGGSSGSSSRSSIPKAPSSKSREILDPSQEPSVDDIVPGDLSFESDKTEQRTWKSISFLHVWKVKTHGFGIRGMTAEVAMAIRMSANAALDLDKARALLPKRKATKESSEEEEEGTSLITRPRVRRRIIIDDEIENTPARTSATEPVLIQSDEDAEPRDNNESIQHLFDSGFGSGELGPVFDEAPLSSFVPISSIPLPTVSISLPVLTTSVLLPVSTAPISVPLAVSTAPASAPVLVSTSFPSIPSIAPLPSVHHTETGSSSGSMTMRSVTLEVPANHSLLRKTGRADVWLEPLIGDIEKKKMESHSCLTLMNDVVHSTLKANLIGTELMGRISLLERKARESEKTVHEAEEIARGAQLEATNWKEQFENAQGTIEELQEDKNLLEQQNRGLTSELATVKASSSQLKRDKELLECSLSEQLSRASEEVRELKALLARKEEYAGELVQSLTQAQADLQTSSDEIHALKSSHASLEASLDSHLAEYQILKNDLAMWEKEYGLLEENFNIEVSWAFLKSRRDALTEAAQEGFDLQSELAKVVDTIEKSQQSTDTPSPALEVPGTEELLNEEVNTAAIGITIPASAENVAIPASEGETSMTQSVEVEASVTLVSLIDPNISSSAETVPVAASSEVATVPVAEKRYAGPEGAIINEDRLTRVSRIWDDLFAIVNSAFAKSSSHLRRGAGQDGEDMRNIHNCVGVGAQPRVCPHLLQSLRSSSRRRPVFPLAPAISQAGEGAQTFATYTLEQIDPIYWTPTIPTVRQFSLSFATQPQERPAISSEGLKRLDKFTKLFLFVLEMTDYAKRYWQDYVRGRPAGSPPLT</sequence>
<dbReference type="KEGG" id="nta:107776953"/>
<accession>A0A1S3YJI7</accession>
<dbReference type="AlphaFoldDB" id="A0A1S3YJI7"/>
<dbReference type="SMR" id="A0A1S3YJI7"/>
<evidence type="ECO:0000256" key="1">
    <source>
        <dbReference type="SAM" id="Coils"/>
    </source>
</evidence>
<evidence type="ECO:0000313" key="3">
    <source>
        <dbReference type="RefSeq" id="XP_016452399.1"/>
    </source>
</evidence>
<keyword evidence="1" id="KW-0175">Coiled coil</keyword>
<dbReference type="PaxDb" id="4097-A0A1S3YJI7"/>
<feature type="compositionally biased region" description="Polar residues" evidence="2">
    <location>
        <begin position="130"/>
        <end position="142"/>
    </location>
</feature>
<feature type="region of interest" description="Disordered" evidence="2">
    <location>
        <begin position="130"/>
        <end position="202"/>
    </location>
</feature>
<organism evidence="3">
    <name type="scientific">Nicotiana tabacum</name>
    <name type="common">Common tobacco</name>
    <dbReference type="NCBI Taxonomy" id="4097"/>
    <lineage>
        <taxon>Eukaryota</taxon>
        <taxon>Viridiplantae</taxon>
        <taxon>Streptophyta</taxon>
        <taxon>Embryophyta</taxon>
        <taxon>Tracheophyta</taxon>
        <taxon>Spermatophyta</taxon>
        <taxon>Magnoliopsida</taxon>
        <taxon>eudicotyledons</taxon>
        <taxon>Gunneridae</taxon>
        <taxon>Pentapetalae</taxon>
        <taxon>asterids</taxon>
        <taxon>lamiids</taxon>
        <taxon>Solanales</taxon>
        <taxon>Solanaceae</taxon>
        <taxon>Nicotianoideae</taxon>
        <taxon>Nicotianeae</taxon>
        <taxon>Nicotiana</taxon>
    </lineage>
</organism>
<evidence type="ECO:0000256" key="2">
    <source>
        <dbReference type="SAM" id="MobiDB-lite"/>
    </source>
</evidence>